<dbReference type="PRINTS" id="PR00413">
    <property type="entry name" value="HADHALOGNASE"/>
</dbReference>
<protein>
    <recommendedName>
        <fullName evidence="5">Haloacid dehalogenase</fullName>
    </recommendedName>
</protein>
<evidence type="ECO:0000313" key="4">
    <source>
        <dbReference type="Proteomes" id="UP000075420"/>
    </source>
</evidence>
<dbReference type="NCBIfam" id="TIGR01493">
    <property type="entry name" value="HAD-SF-IA-v2"/>
    <property type="match status" value="1"/>
</dbReference>
<proteinExistence type="inferred from homology"/>
<dbReference type="GO" id="GO:0019120">
    <property type="term" value="F:hydrolase activity, acting on acid halide bonds, in C-halide compounds"/>
    <property type="evidence" value="ECO:0007669"/>
    <property type="project" value="InterPro"/>
</dbReference>
<dbReference type="InterPro" id="IPR036412">
    <property type="entry name" value="HAD-like_sf"/>
</dbReference>
<keyword evidence="2" id="KW-0378">Hydrolase</keyword>
<dbReference type="SUPFAM" id="SSF56784">
    <property type="entry name" value="HAD-like"/>
    <property type="match status" value="1"/>
</dbReference>
<dbReference type="Gene3D" id="1.10.150.240">
    <property type="entry name" value="Putative phosphatase, domain 2"/>
    <property type="match status" value="1"/>
</dbReference>
<comment type="caution">
    <text evidence="3">The sequence shown here is derived from an EMBL/GenBank/DDBJ whole genome shotgun (WGS) entry which is preliminary data.</text>
</comment>
<dbReference type="SFLD" id="SFLDF00045">
    <property type="entry name" value="2-haloacid_dehalogenase"/>
    <property type="match status" value="1"/>
</dbReference>
<dbReference type="NCBIfam" id="TIGR01428">
    <property type="entry name" value="HAD_type_II"/>
    <property type="match status" value="1"/>
</dbReference>
<evidence type="ECO:0000256" key="2">
    <source>
        <dbReference type="ARBA" id="ARBA00022801"/>
    </source>
</evidence>
<name>A0A150P2I4_SORCE</name>
<dbReference type="Proteomes" id="UP000075420">
    <property type="component" value="Unassembled WGS sequence"/>
</dbReference>
<dbReference type="PANTHER" id="PTHR43316:SF3">
    <property type="entry name" value="HALOACID DEHALOGENASE, TYPE II (AFU_ORTHOLOGUE AFUA_2G07750)-RELATED"/>
    <property type="match status" value="1"/>
</dbReference>
<organism evidence="3 4">
    <name type="scientific">Sorangium cellulosum</name>
    <name type="common">Polyangium cellulosum</name>
    <dbReference type="NCBI Taxonomy" id="56"/>
    <lineage>
        <taxon>Bacteria</taxon>
        <taxon>Pseudomonadati</taxon>
        <taxon>Myxococcota</taxon>
        <taxon>Polyangia</taxon>
        <taxon>Polyangiales</taxon>
        <taxon>Polyangiaceae</taxon>
        <taxon>Sorangium</taxon>
    </lineage>
</organism>
<dbReference type="Pfam" id="PF00702">
    <property type="entry name" value="Hydrolase"/>
    <property type="match status" value="1"/>
</dbReference>
<dbReference type="SFLD" id="SFLDS00003">
    <property type="entry name" value="Haloacid_Dehalogenase"/>
    <property type="match status" value="1"/>
</dbReference>
<evidence type="ECO:0000313" key="3">
    <source>
        <dbReference type="EMBL" id="KYF49595.1"/>
    </source>
</evidence>
<accession>A0A150P2I4</accession>
<reference evidence="3 4" key="1">
    <citation type="submission" date="2014-02" db="EMBL/GenBank/DDBJ databases">
        <title>The small core and large imbalanced accessory genome model reveals a collaborative survival strategy of Sorangium cellulosum strains in nature.</title>
        <authorList>
            <person name="Han K."/>
            <person name="Peng R."/>
            <person name="Blom J."/>
            <person name="Li Y.-Z."/>
        </authorList>
    </citation>
    <scope>NUCLEOTIDE SEQUENCE [LARGE SCALE GENOMIC DNA]</scope>
    <source>
        <strain evidence="3 4">So0157-25</strain>
    </source>
</reference>
<dbReference type="InterPro" id="IPR006439">
    <property type="entry name" value="HAD-SF_hydro_IA"/>
</dbReference>
<dbReference type="InterPro" id="IPR006328">
    <property type="entry name" value="2-HAD"/>
</dbReference>
<dbReference type="AlphaFoldDB" id="A0A150P2I4"/>
<comment type="similarity">
    <text evidence="1">Belongs to the HAD-like hydrolase superfamily. S-2-haloalkanoic acid dehalogenase family.</text>
</comment>
<dbReference type="InterPro" id="IPR023198">
    <property type="entry name" value="PGP-like_dom2"/>
</dbReference>
<dbReference type="EMBL" id="JELY01003338">
    <property type="protein sequence ID" value="KYF49595.1"/>
    <property type="molecule type" value="Genomic_DNA"/>
</dbReference>
<dbReference type="PANTHER" id="PTHR43316">
    <property type="entry name" value="HYDROLASE, HALOACID DELAHOGENASE-RELATED"/>
    <property type="match status" value="1"/>
</dbReference>
<sequence>MPEIRAAIFDAYGTLLDVHAPVLAQAERIGPHWRRFSADWRAKQLEYTWVRSLTGPAHHRDFWRCTEDALDWVSARHGLSDPDLRAALLDAYRACPAYPEAPAVLGALRDRGMATAILSNGEPGMLASAVAAAGIADLLDDVLSVEAIGVFKPHPLVYRLPERRFGHAAAAMAFISANAWDTQGALACGYRAFRVNRTGDPDEYGLRTSAQELDDLAKLPAMLVA</sequence>
<evidence type="ECO:0008006" key="5">
    <source>
        <dbReference type="Google" id="ProtNLM"/>
    </source>
</evidence>
<dbReference type="InterPro" id="IPR051540">
    <property type="entry name" value="S-2-haloacid_dehalogenase"/>
</dbReference>
<dbReference type="SFLD" id="SFLDG01129">
    <property type="entry name" value="C1.5:_HAD__Beta-PGM__Phosphata"/>
    <property type="match status" value="1"/>
</dbReference>
<dbReference type="InterPro" id="IPR023214">
    <property type="entry name" value="HAD_sf"/>
</dbReference>
<evidence type="ECO:0000256" key="1">
    <source>
        <dbReference type="ARBA" id="ARBA00008106"/>
    </source>
</evidence>
<gene>
    <name evidence="3" type="ORF">BE08_25500</name>
</gene>
<dbReference type="Gene3D" id="3.40.50.1000">
    <property type="entry name" value="HAD superfamily/HAD-like"/>
    <property type="match status" value="1"/>
</dbReference>
<dbReference type="SFLD" id="SFLDG01135">
    <property type="entry name" value="C1.5.6:_HAD__Beta-PGM__Phospha"/>
    <property type="match status" value="1"/>
</dbReference>